<keyword evidence="3" id="KW-1185">Reference proteome</keyword>
<dbReference type="SUPFAM" id="SSF50249">
    <property type="entry name" value="Nucleic acid-binding proteins"/>
    <property type="match status" value="1"/>
</dbReference>
<dbReference type="Pfam" id="PF00575">
    <property type="entry name" value="S1"/>
    <property type="match status" value="1"/>
</dbReference>
<dbReference type="InterPro" id="IPR003029">
    <property type="entry name" value="S1_domain"/>
</dbReference>
<dbReference type="AlphaFoldDB" id="A0A3S4M279"/>
<sequence length="122" mass="13795">MRIGDKLKGVVTGLQPYGAFVELETGVTGLIHISEIRSGYIDNIHDILKIGDQVCTQVIDIDEYSEKASLSLRTLEAGNRKQFRHHRFSNDRHKIGFTPLAKQLPIWIKESKEFLSDTSQGK</sequence>
<dbReference type="NCBIfam" id="NF040579">
    <property type="entry name" value="S1_dom_CvfD"/>
    <property type="match status" value="1"/>
</dbReference>
<dbReference type="SMART" id="SM00316">
    <property type="entry name" value="S1"/>
    <property type="match status" value="1"/>
</dbReference>
<organism evidence="2 3">
    <name type="scientific">Streptococcus viridans</name>
    <dbReference type="NCBI Taxonomy" id="78535"/>
    <lineage>
        <taxon>Bacteria</taxon>
        <taxon>Bacillati</taxon>
        <taxon>Bacillota</taxon>
        <taxon>Bacilli</taxon>
        <taxon>Lactobacillales</taxon>
        <taxon>Streptococcaceae</taxon>
        <taxon>Streptococcus</taxon>
    </lineage>
</organism>
<dbReference type="RefSeq" id="WP_126403859.1">
    <property type="nucleotide sequence ID" value="NZ_LR134266.1"/>
</dbReference>
<evidence type="ECO:0000313" key="2">
    <source>
        <dbReference type="EMBL" id="VED66727.1"/>
    </source>
</evidence>
<protein>
    <submittedName>
        <fullName evidence="2">S1 RNA binding domain-containing protein</fullName>
    </submittedName>
</protein>
<dbReference type="GO" id="GO:0003735">
    <property type="term" value="F:structural constituent of ribosome"/>
    <property type="evidence" value="ECO:0007669"/>
    <property type="project" value="TreeGrafter"/>
</dbReference>
<dbReference type="PANTHER" id="PTHR10724">
    <property type="entry name" value="30S RIBOSOMAL PROTEIN S1"/>
    <property type="match status" value="1"/>
</dbReference>
<dbReference type="InterPro" id="IPR012340">
    <property type="entry name" value="NA-bd_OB-fold"/>
</dbReference>
<dbReference type="GO" id="GO:0006412">
    <property type="term" value="P:translation"/>
    <property type="evidence" value="ECO:0007669"/>
    <property type="project" value="TreeGrafter"/>
</dbReference>
<dbReference type="KEGG" id="svf:NCTC3166_00523"/>
<evidence type="ECO:0000313" key="3">
    <source>
        <dbReference type="Proteomes" id="UP000270025"/>
    </source>
</evidence>
<dbReference type="Proteomes" id="UP000270025">
    <property type="component" value="Chromosome"/>
</dbReference>
<gene>
    <name evidence="2" type="primary">yugI</name>
    <name evidence="2" type="ORF">NCTC3166_00523</name>
</gene>
<dbReference type="EMBL" id="LR134266">
    <property type="protein sequence ID" value="VED66727.1"/>
    <property type="molecule type" value="Genomic_DNA"/>
</dbReference>
<dbReference type="GO" id="GO:0003729">
    <property type="term" value="F:mRNA binding"/>
    <property type="evidence" value="ECO:0007669"/>
    <property type="project" value="TreeGrafter"/>
</dbReference>
<evidence type="ECO:0000259" key="1">
    <source>
        <dbReference type="PROSITE" id="PS50126"/>
    </source>
</evidence>
<proteinExistence type="predicted"/>
<dbReference type="NCBIfam" id="NF005573">
    <property type="entry name" value="PRK07252.1"/>
    <property type="match status" value="1"/>
</dbReference>
<feature type="domain" description="S1 motif" evidence="1">
    <location>
        <begin position="4"/>
        <end position="73"/>
    </location>
</feature>
<reference evidence="2 3" key="1">
    <citation type="submission" date="2018-12" db="EMBL/GenBank/DDBJ databases">
        <authorList>
            <consortium name="Pathogen Informatics"/>
        </authorList>
    </citation>
    <scope>NUCLEOTIDE SEQUENCE [LARGE SCALE GENOMIC DNA]</scope>
    <source>
        <strain evidence="2 3">NCTC3166</strain>
    </source>
</reference>
<dbReference type="Gene3D" id="2.40.50.140">
    <property type="entry name" value="Nucleic acid-binding proteins"/>
    <property type="match status" value="1"/>
</dbReference>
<accession>A0A3S4M279</accession>
<name>A0A3S4M279_9STRE</name>
<dbReference type="PROSITE" id="PS50126">
    <property type="entry name" value="S1"/>
    <property type="match status" value="1"/>
</dbReference>
<dbReference type="InterPro" id="IPR050437">
    <property type="entry name" value="Ribos_protein_bS1-like"/>
</dbReference>